<evidence type="ECO:0000313" key="3">
    <source>
        <dbReference type="Proteomes" id="UP000246077"/>
    </source>
</evidence>
<evidence type="ECO:0000313" key="2">
    <source>
        <dbReference type="EMBL" id="PWR19802.1"/>
    </source>
</evidence>
<feature type="region of interest" description="Disordered" evidence="1">
    <location>
        <begin position="144"/>
        <end position="216"/>
    </location>
</feature>
<feature type="region of interest" description="Disordered" evidence="1">
    <location>
        <begin position="237"/>
        <end position="265"/>
    </location>
</feature>
<name>A0A317DZF0_9PROT</name>
<dbReference type="Proteomes" id="UP000246077">
    <property type="component" value="Unassembled WGS sequence"/>
</dbReference>
<sequence>MSRHRFLAPAGRGRAPTLTAPVLTAPVLAALALVLALGLGGDARAEPAAVGVRGWDHGDYGRLVFDLAPGIDGQASLGGEILTITFSAPVRLDAATALRRLGRLAAGASLSPDGLSLTVTLKQPVNLKPERYQDKLVLDLRPAAEPANPAPATPGAGKPEPAKPAQAAPETAAAPAKPAAPAPEAATAPGKPAPATPEAAKPAVPAPDAAAAVPAKPEAAKPAVPAPDAAAVVPAKPVPAKPEAGKPVVPAPDAAAPAPAKPVPAKPAVPGPEAAMPDAGHGVPAHPPVAAADAGPAAVTLRQGLGGPEVVMSFPAPVGAAVFGRGDALWFVFDGPGGGPAPALVNALADLGKVEPLAVPGGSGFRLTGRRLPPQVFAEGNDWHFLFGPEARPPATPLVASPRADAGGRMRLVVRAPGATRPLTLTDPEIGDTILAVPVAAGGNGIAVGGRLPDLELLASAQGLAFAPLADDLTAAVEGDDVAIGRAGTGLTLSDVALRPQAAARGLGQRAESDLDVGAWNRPGPVAELRSRLEREAALAPAAEKTDRRLALARFLLANGYAAEAIGVARLIEEREPDIAQVPSFRLLRGAAYAMQEWHDKALADLSLPALEFAPDAALWRGYALAATGRKAEAHKAFAGSLGAIDHYPPRIAERLLSAVGEAALAADDVRAAGEAAAALAARAETAAGKARALALEGRVAVRRSDAVAARAAFEAALASGERIARVDAELGLIELGLADGSLGRAEAIARLDRLRYAWRGDDKELAVLRRLADLQLAEGRWRDGLDTLRLAMKLFPRDPGYAALQETQNTAFRRLFLGGAADALPPVQAVSLYFDYRDLTPLGPEGDDMIRRLSDRLVQVDLLDQAKTLLAHQVNNRLQGIAKSRVAARLALLHLLDHEPDRALAVLDGSEQPVLPEGTARLRRLLRARALADQGRAAEAKTLLAADPGQDAAVLAAEITWEARDWPAAAAALARLLADVKPPAGGAPDGPSEALVLRLAVARALAGETEGLKQLAAAWGPAMAQSKSHDAFAMLTGSGDPGAIATRNLAQTMANVGQGTSFTEELRRRLIAGELAQAD</sequence>
<dbReference type="InterPro" id="IPR011990">
    <property type="entry name" value="TPR-like_helical_dom_sf"/>
</dbReference>
<organism evidence="2 3">
    <name type="scientific">Zavarzinia compransoris</name>
    <dbReference type="NCBI Taxonomy" id="1264899"/>
    <lineage>
        <taxon>Bacteria</taxon>
        <taxon>Pseudomonadati</taxon>
        <taxon>Pseudomonadota</taxon>
        <taxon>Alphaproteobacteria</taxon>
        <taxon>Rhodospirillales</taxon>
        <taxon>Zavarziniaceae</taxon>
        <taxon>Zavarzinia</taxon>
    </lineage>
</organism>
<dbReference type="SUPFAM" id="SSF48452">
    <property type="entry name" value="TPR-like"/>
    <property type="match status" value="1"/>
</dbReference>
<protein>
    <submittedName>
        <fullName evidence="2">Uncharacterized protein</fullName>
    </submittedName>
</protein>
<evidence type="ECO:0000256" key="1">
    <source>
        <dbReference type="SAM" id="MobiDB-lite"/>
    </source>
</evidence>
<feature type="compositionally biased region" description="Low complexity" evidence="1">
    <location>
        <begin position="241"/>
        <end position="258"/>
    </location>
</feature>
<proteinExistence type="predicted"/>
<dbReference type="AlphaFoldDB" id="A0A317DZF0"/>
<dbReference type="EMBL" id="QGLF01000004">
    <property type="protein sequence ID" value="PWR19802.1"/>
    <property type="molecule type" value="Genomic_DNA"/>
</dbReference>
<comment type="caution">
    <text evidence="2">The sequence shown here is derived from an EMBL/GenBank/DDBJ whole genome shotgun (WGS) entry which is preliminary data.</text>
</comment>
<feature type="compositionally biased region" description="Low complexity" evidence="1">
    <location>
        <begin position="196"/>
        <end position="216"/>
    </location>
</feature>
<gene>
    <name evidence="2" type="ORF">DKG75_15190</name>
</gene>
<dbReference type="Gene3D" id="1.25.40.10">
    <property type="entry name" value="Tetratricopeptide repeat domain"/>
    <property type="match status" value="1"/>
</dbReference>
<accession>A0A317DZF0</accession>
<reference evidence="3" key="1">
    <citation type="submission" date="2018-05" db="EMBL/GenBank/DDBJ databases">
        <title>Zavarzinia sp. HR-AS.</title>
        <authorList>
            <person name="Lee Y."/>
            <person name="Jeon C.O."/>
        </authorList>
    </citation>
    <scope>NUCLEOTIDE SEQUENCE [LARGE SCALE GENOMIC DNA]</scope>
    <source>
        <strain evidence="3">DSM 1231</strain>
    </source>
</reference>
<dbReference type="RefSeq" id="WP_109921978.1">
    <property type="nucleotide sequence ID" value="NZ_QGLF01000004.1"/>
</dbReference>
<feature type="compositionally biased region" description="Low complexity" evidence="1">
    <location>
        <begin position="153"/>
        <end position="190"/>
    </location>
</feature>
<keyword evidence="3" id="KW-1185">Reference proteome</keyword>